<evidence type="ECO:0000256" key="1">
    <source>
        <dbReference type="SAM" id="MobiDB-lite"/>
    </source>
</evidence>
<gene>
    <name evidence="2" type="ORF">BLNAU_22419</name>
</gene>
<feature type="compositionally biased region" description="Polar residues" evidence="1">
    <location>
        <begin position="110"/>
        <end position="127"/>
    </location>
</feature>
<dbReference type="InterPro" id="IPR016024">
    <property type="entry name" value="ARM-type_fold"/>
</dbReference>
<name>A0ABQ9WTK9_9EUKA</name>
<evidence type="ECO:0000313" key="2">
    <source>
        <dbReference type="EMBL" id="KAK2942658.1"/>
    </source>
</evidence>
<proteinExistence type="predicted"/>
<accession>A0ABQ9WTK9</accession>
<keyword evidence="3" id="KW-1185">Reference proteome</keyword>
<protein>
    <submittedName>
        <fullName evidence="2">Uncharacterized protein</fullName>
    </submittedName>
</protein>
<feature type="region of interest" description="Disordered" evidence="1">
    <location>
        <begin position="110"/>
        <end position="134"/>
    </location>
</feature>
<dbReference type="EMBL" id="JARBJD010000391">
    <property type="protein sequence ID" value="KAK2942658.1"/>
    <property type="molecule type" value="Genomic_DNA"/>
</dbReference>
<reference evidence="2 3" key="1">
    <citation type="journal article" date="2022" name="bioRxiv">
        <title>Genomics of Preaxostyla Flagellates Illuminates Evolutionary Transitions and the Path Towards Mitochondrial Loss.</title>
        <authorList>
            <person name="Novak L.V.F."/>
            <person name="Treitli S.C."/>
            <person name="Pyrih J."/>
            <person name="Halakuc P."/>
            <person name="Pipaliya S.V."/>
            <person name="Vacek V."/>
            <person name="Brzon O."/>
            <person name="Soukal P."/>
            <person name="Eme L."/>
            <person name="Dacks J.B."/>
            <person name="Karnkowska A."/>
            <person name="Elias M."/>
            <person name="Hampl V."/>
        </authorList>
    </citation>
    <scope>NUCLEOTIDE SEQUENCE [LARGE SCALE GENOMIC DNA]</scope>
    <source>
        <strain evidence="2">NAU3</strain>
        <tissue evidence="2">Gut</tissue>
    </source>
</reference>
<comment type="caution">
    <text evidence="2">The sequence shown here is derived from an EMBL/GenBank/DDBJ whole genome shotgun (WGS) entry which is preliminary data.</text>
</comment>
<dbReference type="Proteomes" id="UP001281761">
    <property type="component" value="Unassembled WGS sequence"/>
</dbReference>
<dbReference type="SUPFAM" id="SSF48371">
    <property type="entry name" value="ARM repeat"/>
    <property type="match status" value="1"/>
</dbReference>
<organism evidence="2 3">
    <name type="scientific">Blattamonas nauphoetae</name>
    <dbReference type="NCBI Taxonomy" id="2049346"/>
    <lineage>
        <taxon>Eukaryota</taxon>
        <taxon>Metamonada</taxon>
        <taxon>Preaxostyla</taxon>
        <taxon>Oxymonadida</taxon>
        <taxon>Blattamonas</taxon>
    </lineage>
</organism>
<sequence length="739" mass="84065">MRRFGILCASHSPPTLSPLSLHSCDFPHSTDTSEDDSEGSDDVVAQLMAVLDPCSTATHTFTLSLRLPSPHLMLCVLVAVHIDVSVHHSPTRIFRHTSQTLRPTRVQPISLTHSLPNQPQLRLTTPPSRHPPPLTQPALRRLGRLSPIFTCGTRGGSFVGSDSESEMTLGAWERVFRPLCLPIDHSVSPSTTLSPHRPLCLPRCLFSADLDHMECLQLVLLCVKMRQLSSNTEECWERLVGTADIRSMQPIVTINPLKSVAESGPDDRQRPYPFRLRHNLGIIASTCSSHRFGIAHNSLTALFNVIQQDPPAFAHLPSPIFPSSSPHQQYSGLSFLAALPEKLRIVFSEFQTNLPADLSHLPKYIQLIKDDPFIVTHSLQFCVNSCDIPLLLLNATPPIEVDSEIIQAFILFVKEALTSILVNISNIDNLFASLLSDSSPTTPLVSGVDIQMADTLKILRNSVKEHLRNGWIFVVNLTHIIADPHKSSFQTIVVDDPSFPDLILNSLKLDHKDIRRNTLMAITNITNDFPSMNEQFITANFVSRMFETVDFVSLPLSESETLYRLTRFLSIMLFPIGDDVEAQFEQYPLIRVSVFEPAKQFITFIFHNSDKLILNDKDKTLYERHLYQIHNHIKNMELRSDEHDADIVSELVKWEVRTIPETENEANFRIVFVTIMNRTCEWNRDKRERQKRREVRLREEGWDDAFELRVVGIEVDTNQTIQIRARRFRIEQTYNADRR</sequence>
<evidence type="ECO:0000313" key="3">
    <source>
        <dbReference type="Proteomes" id="UP001281761"/>
    </source>
</evidence>